<sequence>MKIIHSYLQKLIISSIPLLALSFSGAIIPIVSAQVQNLPASSLPGNQTMQVAMNNEITISVATSTSNYVIDVYVKSDKKGEMTLENIKTGEKLTLPATQVDRDGNVFSASTTKVERIKNKSFLPFISRQTTTYLLDISKKEFSITKQANLPNRKTVQVEKIGFILQS</sequence>
<dbReference type="Proteomes" id="UP000218238">
    <property type="component" value="Unassembled WGS sequence"/>
</dbReference>
<proteinExistence type="predicted"/>
<dbReference type="AlphaFoldDB" id="A0A2A2T9R7"/>
<evidence type="ECO:0000313" key="2">
    <source>
        <dbReference type="Proteomes" id="UP000218238"/>
    </source>
</evidence>
<keyword evidence="2" id="KW-1185">Reference proteome</keyword>
<accession>A0A2A2T9R7</accession>
<reference evidence="1 2" key="1">
    <citation type="submission" date="2017-08" db="EMBL/GenBank/DDBJ databases">
        <title>Draft genome sequence of filamentous cyanobacterium Calothrix elsteri CCALA 953.</title>
        <authorList>
            <person name="Gagunashvili A.N."/>
            <person name="Elster J."/>
            <person name="Andresson O.S."/>
        </authorList>
    </citation>
    <scope>NUCLEOTIDE SEQUENCE [LARGE SCALE GENOMIC DNA]</scope>
    <source>
        <strain evidence="1 2">CCALA 953</strain>
    </source>
</reference>
<name>A0A2A2T9R7_9CYAN</name>
<organism evidence="1 2">
    <name type="scientific">Brunnivagina elsteri CCALA 953</name>
    <dbReference type="NCBI Taxonomy" id="987040"/>
    <lineage>
        <taxon>Bacteria</taxon>
        <taxon>Bacillati</taxon>
        <taxon>Cyanobacteriota</taxon>
        <taxon>Cyanophyceae</taxon>
        <taxon>Nostocales</taxon>
        <taxon>Calotrichaceae</taxon>
        <taxon>Brunnivagina</taxon>
    </lineage>
</organism>
<gene>
    <name evidence="1" type="ORF">CK510_30625</name>
</gene>
<evidence type="ECO:0000313" key="1">
    <source>
        <dbReference type="EMBL" id="PAX45665.1"/>
    </source>
</evidence>
<dbReference type="OrthoDB" id="514288at2"/>
<dbReference type="EMBL" id="NTFS01000776">
    <property type="protein sequence ID" value="PAX45665.1"/>
    <property type="molecule type" value="Genomic_DNA"/>
</dbReference>
<protein>
    <submittedName>
        <fullName evidence="1">Uncharacterized protein</fullName>
    </submittedName>
</protein>
<dbReference type="RefSeq" id="WP_095725153.1">
    <property type="nucleotide sequence ID" value="NZ_NTFS01000776.1"/>
</dbReference>
<comment type="caution">
    <text evidence="1">The sequence shown here is derived from an EMBL/GenBank/DDBJ whole genome shotgun (WGS) entry which is preliminary data.</text>
</comment>